<dbReference type="AlphaFoldDB" id="M1DTU0"/>
<evidence type="ECO:0008006" key="3">
    <source>
        <dbReference type="Google" id="ProtNLM"/>
    </source>
</evidence>
<proteinExistence type="predicted"/>
<dbReference type="EnsemblPlants" id="PGSC0003DMT400094290">
    <property type="protein sequence ID" value="PGSC0003DMT400094290"/>
    <property type="gene ID" value="PGSC0003DMG400043861"/>
</dbReference>
<dbReference type="Proteomes" id="UP000011115">
    <property type="component" value="Unassembled WGS sequence"/>
</dbReference>
<dbReference type="PaxDb" id="4113-PGSC0003DMT400094290"/>
<name>M1DTU0_SOLTU</name>
<dbReference type="HOGENOM" id="CLU_1707374_0_0_1"/>
<protein>
    <recommendedName>
        <fullName evidence="3">Integrase core domain containing protein</fullName>
    </recommendedName>
</protein>
<dbReference type="Gramene" id="PGSC0003DMT400094290">
    <property type="protein sequence ID" value="PGSC0003DMT400094290"/>
    <property type="gene ID" value="PGSC0003DMG400043861"/>
</dbReference>
<evidence type="ECO:0000313" key="2">
    <source>
        <dbReference type="Proteomes" id="UP000011115"/>
    </source>
</evidence>
<keyword evidence="2" id="KW-1185">Reference proteome</keyword>
<dbReference type="InParanoid" id="M1DTU0"/>
<reference evidence="1" key="2">
    <citation type="submission" date="2015-06" db="UniProtKB">
        <authorList>
            <consortium name="EnsemblPlants"/>
        </authorList>
    </citation>
    <scope>IDENTIFICATION</scope>
    <source>
        <strain evidence="1">DM1-3 516 R44</strain>
    </source>
</reference>
<organism evidence="1 2">
    <name type="scientific">Solanum tuberosum</name>
    <name type="common">Potato</name>
    <dbReference type="NCBI Taxonomy" id="4113"/>
    <lineage>
        <taxon>Eukaryota</taxon>
        <taxon>Viridiplantae</taxon>
        <taxon>Streptophyta</taxon>
        <taxon>Embryophyta</taxon>
        <taxon>Tracheophyta</taxon>
        <taxon>Spermatophyta</taxon>
        <taxon>Magnoliopsida</taxon>
        <taxon>eudicotyledons</taxon>
        <taxon>Gunneridae</taxon>
        <taxon>Pentapetalae</taxon>
        <taxon>asterids</taxon>
        <taxon>lamiids</taxon>
        <taxon>Solanales</taxon>
        <taxon>Solanaceae</taxon>
        <taxon>Solanoideae</taxon>
        <taxon>Solaneae</taxon>
        <taxon>Solanum</taxon>
    </lineage>
</organism>
<accession>M1DTU0</accession>
<sequence>MPFRAKPLAQPPLLTTLVRGIPIDISETTIHYFIYGLTHDQLINTTKNDYQMGIVRRGTFMWDPEQRHGLLDGWIATLLMRERALSGGDIVSVWHCDKLIEVTKIVDLGLIKDDANLASPKKGIDVDLPHLGDAIIVDVEQFGVERANDDTTTA</sequence>
<evidence type="ECO:0000313" key="1">
    <source>
        <dbReference type="EnsemblPlants" id="PGSC0003DMT400094290"/>
    </source>
</evidence>
<reference evidence="2" key="1">
    <citation type="journal article" date="2011" name="Nature">
        <title>Genome sequence and analysis of the tuber crop potato.</title>
        <authorList>
            <consortium name="The Potato Genome Sequencing Consortium"/>
        </authorList>
    </citation>
    <scope>NUCLEOTIDE SEQUENCE [LARGE SCALE GENOMIC DNA]</scope>
    <source>
        <strain evidence="2">cv. DM1-3 516 R44</strain>
    </source>
</reference>